<name>A0A175RZH8_9MICO</name>
<evidence type="ECO:0000256" key="1">
    <source>
        <dbReference type="SAM" id="MobiDB-lite"/>
    </source>
</evidence>
<evidence type="ECO:0000256" key="2">
    <source>
        <dbReference type="SAM" id="Phobius"/>
    </source>
</evidence>
<keyword evidence="2" id="KW-1133">Transmembrane helix</keyword>
<feature type="region of interest" description="Disordered" evidence="1">
    <location>
        <begin position="104"/>
        <end position="128"/>
    </location>
</feature>
<evidence type="ECO:0000313" key="4">
    <source>
        <dbReference type="Proteomes" id="UP000078252"/>
    </source>
</evidence>
<dbReference type="RefSeq" id="WP_058725255.1">
    <property type="nucleotide sequence ID" value="NZ_LDQC01000033.1"/>
</dbReference>
<dbReference type="AlphaFoldDB" id="A0A175RZH8"/>
<dbReference type="EMBL" id="LDQC01000033">
    <property type="protein sequence ID" value="KTR08279.1"/>
    <property type="molecule type" value="Genomic_DNA"/>
</dbReference>
<dbReference type="STRING" id="33881.NS184_06130"/>
<gene>
    <name evidence="3" type="ORF">NS184_06130</name>
</gene>
<protein>
    <recommendedName>
        <fullName evidence="5">Holin</fullName>
    </recommendedName>
</protein>
<proteinExistence type="predicted"/>
<comment type="caution">
    <text evidence="3">The sequence shown here is derived from an EMBL/GenBank/DDBJ whole genome shotgun (WGS) entry which is preliminary data.</text>
</comment>
<sequence>MTNIVEVYRKATDVSSKIQAAFAGGVTTGGVTSIIAAINPNWDAPTWLVGLITLAGALLFGYLKKEKVAVSTIQADGTVVQNGTVDLADLPELEMPSWIADQLDAQENVGVDEAEQAAGPDDEPKHAA</sequence>
<organism evidence="3 4">
    <name type="scientific">Curtobacterium luteum</name>
    <dbReference type="NCBI Taxonomy" id="33881"/>
    <lineage>
        <taxon>Bacteria</taxon>
        <taxon>Bacillati</taxon>
        <taxon>Actinomycetota</taxon>
        <taxon>Actinomycetes</taxon>
        <taxon>Micrococcales</taxon>
        <taxon>Microbacteriaceae</taxon>
        <taxon>Curtobacterium</taxon>
    </lineage>
</organism>
<reference evidence="3 4" key="1">
    <citation type="journal article" date="2016" name="Front. Microbiol.">
        <title>Genomic Resource of Rice Seed Associated Bacteria.</title>
        <authorList>
            <person name="Midha S."/>
            <person name="Bansal K."/>
            <person name="Sharma S."/>
            <person name="Kumar N."/>
            <person name="Patil P.P."/>
            <person name="Chaudhry V."/>
            <person name="Patil P.B."/>
        </authorList>
    </citation>
    <scope>NUCLEOTIDE SEQUENCE [LARGE SCALE GENOMIC DNA]</scope>
    <source>
        <strain evidence="3 4">NS184</strain>
    </source>
</reference>
<feature type="transmembrane region" description="Helical" evidence="2">
    <location>
        <begin position="44"/>
        <end position="63"/>
    </location>
</feature>
<dbReference type="Proteomes" id="UP000078252">
    <property type="component" value="Unassembled WGS sequence"/>
</dbReference>
<keyword evidence="2" id="KW-0472">Membrane</keyword>
<feature type="transmembrane region" description="Helical" evidence="2">
    <location>
        <begin position="20"/>
        <end position="38"/>
    </location>
</feature>
<dbReference type="PATRIC" id="fig|33881.3.peg.1526"/>
<accession>A0A175RZH8</accession>
<evidence type="ECO:0000313" key="3">
    <source>
        <dbReference type="EMBL" id="KTR08279.1"/>
    </source>
</evidence>
<keyword evidence="2" id="KW-0812">Transmembrane</keyword>
<evidence type="ECO:0008006" key="5">
    <source>
        <dbReference type="Google" id="ProtNLM"/>
    </source>
</evidence>